<gene>
    <name evidence="1" type="ORF">SAMN04487884_12559</name>
</gene>
<evidence type="ECO:0000313" key="1">
    <source>
        <dbReference type="EMBL" id="SES26021.1"/>
    </source>
</evidence>
<dbReference type="OrthoDB" id="2005665at2"/>
<proteinExistence type="predicted"/>
<dbReference type="AlphaFoldDB" id="A0A1H9VWW9"/>
<accession>A0A1H9VWW9</accession>
<organism evidence="1 2">
    <name type="scientific">Butyrivibrio fibrisolvens</name>
    <dbReference type="NCBI Taxonomy" id="831"/>
    <lineage>
        <taxon>Bacteria</taxon>
        <taxon>Bacillati</taxon>
        <taxon>Bacillota</taxon>
        <taxon>Clostridia</taxon>
        <taxon>Lachnospirales</taxon>
        <taxon>Lachnospiraceae</taxon>
        <taxon>Butyrivibrio</taxon>
    </lineage>
</organism>
<sequence>MGKTNVKVISFYDGKREARDVLVGIITEKIRANMSADVEESKERAYNQTIALYEDRESGLAKVV</sequence>
<evidence type="ECO:0000313" key="2">
    <source>
        <dbReference type="Proteomes" id="UP000182584"/>
    </source>
</evidence>
<name>A0A1H9VWW9_BUTFI</name>
<protein>
    <submittedName>
        <fullName evidence="1">Uncharacterized protein</fullName>
    </submittedName>
</protein>
<dbReference type="RefSeq" id="WP_074757975.1">
    <property type="nucleotide sequence ID" value="NZ_FOGJ01000025.1"/>
</dbReference>
<dbReference type="EMBL" id="FOGJ01000025">
    <property type="protein sequence ID" value="SES26021.1"/>
    <property type="molecule type" value="Genomic_DNA"/>
</dbReference>
<reference evidence="1 2" key="1">
    <citation type="submission" date="2016-10" db="EMBL/GenBank/DDBJ databases">
        <authorList>
            <person name="de Groot N.N."/>
        </authorList>
    </citation>
    <scope>NUCLEOTIDE SEQUENCE [LARGE SCALE GENOMIC DNA]</scope>
    <source>
        <strain evidence="1 2">AR40</strain>
    </source>
</reference>
<dbReference type="Proteomes" id="UP000182584">
    <property type="component" value="Unassembled WGS sequence"/>
</dbReference>